<keyword evidence="2 3" id="KW-0040">ANK repeat</keyword>
<evidence type="ECO:0000256" key="2">
    <source>
        <dbReference type="ARBA" id="ARBA00023043"/>
    </source>
</evidence>
<dbReference type="InterPro" id="IPR036770">
    <property type="entry name" value="Ankyrin_rpt-contain_sf"/>
</dbReference>
<evidence type="ECO:0000313" key="6">
    <source>
        <dbReference type="Proteomes" id="UP000007364"/>
    </source>
</evidence>
<dbReference type="PROSITE" id="PS50297">
    <property type="entry name" value="ANK_REP_REGION"/>
    <property type="match status" value="1"/>
</dbReference>
<comment type="caution">
    <text evidence="5">The sequence shown here is derived from an EMBL/GenBank/DDBJ whole genome shotgun (WGS) entry which is preliminary data.</text>
</comment>
<sequence>MKQACLIMLLILSAGSVMAHSSKNEKNLECIQSMHIQKTEALSPFCKAIVKGDIETVQKLLALGTDANERSLGRTPAMYAARYNQVEILKLLIKYQADLRMKCKGKKLTALEYAEQSNAKEAAQVIEQAMDS</sequence>
<proteinExistence type="predicted"/>
<dbReference type="Proteomes" id="UP000007364">
    <property type="component" value="Unassembled WGS sequence"/>
</dbReference>
<dbReference type="PANTHER" id="PTHR24180:SF45">
    <property type="entry name" value="POLY [ADP-RIBOSE] POLYMERASE TANKYRASE"/>
    <property type="match status" value="1"/>
</dbReference>
<name>K2PR50_9FLAO</name>
<organism evidence="5 6">
    <name type="scientific">Galbibacter marinus</name>
    <dbReference type="NCBI Taxonomy" id="555500"/>
    <lineage>
        <taxon>Bacteria</taxon>
        <taxon>Pseudomonadati</taxon>
        <taxon>Bacteroidota</taxon>
        <taxon>Flavobacteriia</taxon>
        <taxon>Flavobacteriales</taxon>
        <taxon>Flavobacteriaceae</taxon>
        <taxon>Galbibacter</taxon>
    </lineage>
</organism>
<dbReference type="EMBL" id="AMSG01000035">
    <property type="protein sequence ID" value="EKF54014.1"/>
    <property type="molecule type" value="Genomic_DNA"/>
</dbReference>
<dbReference type="InterPro" id="IPR051637">
    <property type="entry name" value="Ank_repeat_dom-contain_49"/>
</dbReference>
<dbReference type="PATRIC" id="fig|555500.3.peg.3005"/>
<keyword evidence="1" id="KW-0677">Repeat</keyword>
<dbReference type="STRING" id="555500.I215_14591"/>
<dbReference type="eggNOG" id="COG0666">
    <property type="taxonomic scope" value="Bacteria"/>
</dbReference>
<dbReference type="SMART" id="SM00248">
    <property type="entry name" value="ANK"/>
    <property type="match status" value="2"/>
</dbReference>
<gene>
    <name evidence="5" type="ORF">I215_14591</name>
</gene>
<feature type="signal peptide" evidence="4">
    <location>
        <begin position="1"/>
        <end position="19"/>
    </location>
</feature>
<evidence type="ECO:0000313" key="5">
    <source>
        <dbReference type="EMBL" id="EKF54014.1"/>
    </source>
</evidence>
<accession>K2PR50</accession>
<dbReference type="Pfam" id="PF12796">
    <property type="entry name" value="Ank_2"/>
    <property type="match status" value="1"/>
</dbReference>
<dbReference type="InterPro" id="IPR002110">
    <property type="entry name" value="Ankyrin_rpt"/>
</dbReference>
<dbReference type="SUPFAM" id="SSF48403">
    <property type="entry name" value="Ankyrin repeat"/>
    <property type="match status" value="1"/>
</dbReference>
<dbReference type="PANTHER" id="PTHR24180">
    <property type="entry name" value="CYCLIN-DEPENDENT KINASE INHIBITOR 2C-RELATED"/>
    <property type="match status" value="1"/>
</dbReference>
<evidence type="ECO:0000256" key="1">
    <source>
        <dbReference type="ARBA" id="ARBA00022737"/>
    </source>
</evidence>
<reference evidence="5 6" key="1">
    <citation type="journal article" date="2012" name="J. Bacteriol.">
        <title>Genome Sequence of Galbibacter marinum Type Strain ck-I2-15.</title>
        <authorList>
            <person name="Lai Q."/>
            <person name="Li C."/>
            <person name="Shao Z."/>
        </authorList>
    </citation>
    <scope>NUCLEOTIDE SEQUENCE [LARGE SCALE GENOMIC DNA]</scope>
    <source>
        <strain evidence="6">ck-I2-15</strain>
    </source>
</reference>
<evidence type="ECO:0000256" key="3">
    <source>
        <dbReference type="PROSITE-ProRule" id="PRU00023"/>
    </source>
</evidence>
<dbReference type="Gene3D" id="1.25.40.20">
    <property type="entry name" value="Ankyrin repeat-containing domain"/>
    <property type="match status" value="1"/>
</dbReference>
<protein>
    <submittedName>
        <fullName evidence="5">Ankyrin</fullName>
    </submittedName>
</protein>
<dbReference type="AlphaFoldDB" id="K2PR50"/>
<keyword evidence="6" id="KW-1185">Reference proteome</keyword>
<keyword evidence="4" id="KW-0732">Signal</keyword>
<feature type="chain" id="PRO_5003863045" evidence="4">
    <location>
        <begin position="20"/>
        <end position="132"/>
    </location>
</feature>
<dbReference type="RefSeq" id="WP_008992748.1">
    <property type="nucleotide sequence ID" value="NZ_AMSG01000035.1"/>
</dbReference>
<evidence type="ECO:0000256" key="4">
    <source>
        <dbReference type="SAM" id="SignalP"/>
    </source>
</evidence>
<feature type="repeat" description="ANK" evidence="3">
    <location>
        <begin position="72"/>
        <end position="104"/>
    </location>
</feature>
<dbReference type="PROSITE" id="PS50088">
    <property type="entry name" value="ANK_REPEAT"/>
    <property type="match status" value="1"/>
</dbReference>
<dbReference type="OrthoDB" id="1374157at2"/>